<keyword evidence="6" id="KW-0472">Membrane</keyword>
<dbReference type="CDD" id="cd02612">
    <property type="entry name" value="HAD_PGPPase"/>
    <property type="match status" value="1"/>
</dbReference>
<feature type="transmembrane region" description="Helical" evidence="6">
    <location>
        <begin position="290"/>
        <end position="311"/>
    </location>
</feature>
<dbReference type="RefSeq" id="WP_005461167.1">
    <property type="nucleotide sequence ID" value="NZ_CM001484.1"/>
</dbReference>
<dbReference type="STRING" id="928724.SacglDRAFT_00331"/>
<evidence type="ECO:0000256" key="6">
    <source>
        <dbReference type="SAM" id="Phobius"/>
    </source>
</evidence>
<dbReference type="PANTHER" id="PTHR43344:SF15">
    <property type="entry name" value="PHOSPHOSERINE PHOSPHATASE SERB1"/>
    <property type="match status" value="1"/>
</dbReference>
<organism evidence="7 8">
    <name type="scientific">Saccharomonospora glauca K62</name>
    <dbReference type="NCBI Taxonomy" id="928724"/>
    <lineage>
        <taxon>Bacteria</taxon>
        <taxon>Bacillati</taxon>
        <taxon>Actinomycetota</taxon>
        <taxon>Actinomycetes</taxon>
        <taxon>Pseudonocardiales</taxon>
        <taxon>Pseudonocardiaceae</taxon>
        <taxon>Saccharomonospora</taxon>
    </lineage>
</organism>
<dbReference type="InterPro" id="IPR036412">
    <property type="entry name" value="HAD-like_sf"/>
</dbReference>
<dbReference type="Gene3D" id="1.20.1440.100">
    <property type="entry name" value="SG protein - dephosphorylation function"/>
    <property type="match status" value="1"/>
</dbReference>
<protein>
    <submittedName>
        <fullName evidence="7">HAD-superfamily subfamily IB hydrolase, TIGR01490</fullName>
    </submittedName>
</protein>
<evidence type="ECO:0000256" key="2">
    <source>
        <dbReference type="ARBA" id="ARBA00022723"/>
    </source>
</evidence>
<dbReference type="Gene3D" id="3.40.50.1000">
    <property type="entry name" value="HAD superfamily/HAD-like"/>
    <property type="match status" value="1"/>
</dbReference>
<dbReference type="SUPFAM" id="SSF56784">
    <property type="entry name" value="HAD-like"/>
    <property type="match status" value="1"/>
</dbReference>
<evidence type="ECO:0000256" key="1">
    <source>
        <dbReference type="ARBA" id="ARBA00009184"/>
    </source>
</evidence>
<name>I1CX62_9PSEU</name>
<dbReference type="eggNOG" id="COG0560">
    <property type="taxonomic scope" value="Bacteria"/>
</dbReference>
<dbReference type="FunFam" id="3.40.50.1000:FF:000025">
    <property type="entry name" value="HAD hydrolase, family IB"/>
    <property type="match status" value="1"/>
</dbReference>
<dbReference type="InterPro" id="IPR006385">
    <property type="entry name" value="HAD_hydro_SerB1"/>
</dbReference>
<dbReference type="InterPro" id="IPR023214">
    <property type="entry name" value="HAD_sf"/>
</dbReference>
<comment type="similarity">
    <text evidence="1">Belongs to the HAD-like hydrolase superfamily. SerB family.</text>
</comment>
<evidence type="ECO:0000313" key="8">
    <source>
        <dbReference type="Proteomes" id="UP000005087"/>
    </source>
</evidence>
<evidence type="ECO:0000256" key="3">
    <source>
        <dbReference type="ARBA" id="ARBA00022801"/>
    </source>
</evidence>
<gene>
    <name evidence="7" type="ORF">SacglDRAFT_00331</name>
</gene>
<dbReference type="InterPro" id="IPR050582">
    <property type="entry name" value="HAD-like_SerB"/>
</dbReference>
<dbReference type="Pfam" id="PF12710">
    <property type="entry name" value="HAD"/>
    <property type="match status" value="1"/>
</dbReference>
<dbReference type="EMBL" id="CM001484">
    <property type="protein sequence ID" value="EIE97286.1"/>
    <property type="molecule type" value="Genomic_DNA"/>
</dbReference>
<dbReference type="NCBIfam" id="TIGR01490">
    <property type="entry name" value="HAD-SF-IB-hyp1"/>
    <property type="match status" value="1"/>
</dbReference>
<dbReference type="GO" id="GO:0046872">
    <property type="term" value="F:metal ion binding"/>
    <property type="evidence" value="ECO:0007669"/>
    <property type="project" value="UniProtKB-KW"/>
</dbReference>
<evidence type="ECO:0000313" key="7">
    <source>
        <dbReference type="EMBL" id="EIE97286.1"/>
    </source>
</evidence>
<dbReference type="AlphaFoldDB" id="I1CX62"/>
<evidence type="ECO:0000256" key="5">
    <source>
        <dbReference type="SAM" id="MobiDB-lite"/>
    </source>
</evidence>
<keyword evidence="6" id="KW-0812">Transmembrane</keyword>
<feature type="compositionally biased region" description="Low complexity" evidence="5">
    <location>
        <begin position="35"/>
        <end position="45"/>
    </location>
</feature>
<dbReference type="NCBIfam" id="TIGR01488">
    <property type="entry name" value="HAD-SF-IB"/>
    <property type="match status" value="1"/>
</dbReference>
<keyword evidence="2" id="KW-0479">Metal-binding</keyword>
<dbReference type="HOGENOM" id="CLU_052657_0_1_11"/>
<reference evidence="7 8" key="1">
    <citation type="submission" date="2011-09" db="EMBL/GenBank/DDBJ databases">
        <authorList>
            <consortium name="US DOE Joint Genome Institute (JGI-PGF)"/>
            <person name="Lucas S."/>
            <person name="Han J."/>
            <person name="Lapidus A."/>
            <person name="Cheng J.-F."/>
            <person name="Goodwin L."/>
            <person name="Pitluck S."/>
            <person name="Peters L."/>
            <person name="Land M.L."/>
            <person name="Hauser L."/>
            <person name="Brambilla E."/>
            <person name="Klenk H.-P."/>
            <person name="Woyke T.J."/>
        </authorList>
    </citation>
    <scope>NUCLEOTIDE SEQUENCE [LARGE SCALE GENOMIC DNA]</scope>
    <source>
        <strain evidence="7 8">K62</strain>
    </source>
</reference>
<dbReference type="OrthoDB" id="25607at2"/>
<keyword evidence="3 7" id="KW-0378">Hydrolase</keyword>
<sequence>MEAVCVSRWRSRGKGRERERLAALAGEASAEAAVAMETAASVPEASEAEAPEAERPPVPQDLTAAAFFDVDNTMMMGASIFHFARGLAARKYFSTSDLAGFAWQQIKFRVGGRESSQGLRSSREQALSFVAGRTVDEMVAIGEEIYDELMADKIWAGTRALAQMHLDAGQRVWLVTATPVELAAIIARRLGLTGALGTVAESRDGVYTGRLVGDLLHGRAKAHAVRALAAREGLNLRRCTAYSDSQNDVPMLSVVGTAVAVNPDSGLREVARARGWEIRDFRTGRKAAKIGVPSVLGAGALAGAVAAGLAYRKRL</sequence>
<keyword evidence="6" id="KW-1133">Transmembrane helix</keyword>
<reference evidence="8" key="2">
    <citation type="submission" date="2012-01" db="EMBL/GenBank/DDBJ databases">
        <title>Noncontiguous Finished sequence of chromosome of Saccharomonospora glauca K62.</title>
        <authorList>
            <consortium name="US DOE Joint Genome Institute"/>
            <person name="Lucas S."/>
            <person name="Han J."/>
            <person name="Lapidus A."/>
            <person name="Cheng J.-F."/>
            <person name="Goodwin L."/>
            <person name="Pitluck S."/>
            <person name="Peters L."/>
            <person name="Mikhailova N."/>
            <person name="Held B."/>
            <person name="Detter J.C."/>
            <person name="Han C."/>
            <person name="Tapia R."/>
            <person name="Land M."/>
            <person name="Hauser L."/>
            <person name="Kyrpides N."/>
            <person name="Ivanova N."/>
            <person name="Pagani I."/>
            <person name="Brambilla E.-M."/>
            <person name="Klenk H.-P."/>
            <person name="Woyke T."/>
        </authorList>
    </citation>
    <scope>NUCLEOTIDE SEQUENCE [LARGE SCALE GENOMIC DNA]</scope>
    <source>
        <strain evidence="8">K62</strain>
    </source>
</reference>
<dbReference type="PANTHER" id="PTHR43344">
    <property type="entry name" value="PHOSPHOSERINE PHOSPHATASE"/>
    <property type="match status" value="1"/>
</dbReference>
<proteinExistence type="inferred from homology"/>
<keyword evidence="4" id="KW-0460">Magnesium</keyword>
<dbReference type="Proteomes" id="UP000005087">
    <property type="component" value="Chromosome"/>
</dbReference>
<accession>I1CX62</accession>
<dbReference type="GO" id="GO:0016787">
    <property type="term" value="F:hydrolase activity"/>
    <property type="evidence" value="ECO:0007669"/>
    <property type="project" value="UniProtKB-KW"/>
</dbReference>
<keyword evidence="8" id="KW-1185">Reference proteome</keyword>
<feature type="region of interest" description="Disordered" evidence="5">
    <location>
        <begin position="35"/>
        <end position="57"/>
    </location>
</feature>
<evidence type="ECO:0000256" key="4">
    <source>
        <dbReference type="ARBA" id="ARBA00022842"/>
    </source>
</evidence>